<name>A0AA39YMY3_9PEZI</name>
<organism evidence="1 2">
    <name type="scientific">Cercophora samala</name>
    <dbReference type="NCBI Taxonomy" id="330535"/>
    <lineage>
        <taxon>Eukaryota</taxon>
        <taxon>Fungi</taxon>
        <taxon>Dikarya</taxon>
        <taxon>Ascomycota</taxon>
        <taxon>Pezizomycotina</taxon>
        <taxon>Sordariomycetes</taxon>
        <taxon>Sordariomycetidae</taxon>
        <taxon>Sordariales</taxon>
        <taxon>Lasiosphaeriaceae</taxon>
        <taxon>Cercophora</taxon>
    </lineage>
</organism>
<dbReference type="PANTHER" id="PTHR10285">
    <property type="entry name" value="URIDINE KINASE"/>
    <property type="match status" value="1"/>
</dbReference>
<keyword evidence="2" id="KW-1185">Reference proteome</keyword>
<dbReference type="InterPro" id="IPR027417">
    <property type="entry name" value="P-loop_NTPase"/>
</dbReference>
<reference evidence="1" key="1">
    <citation type="submission" date="2023-06" db="EMBL/GenBank/DDBJ databases">
        <title>Genome-scale phylogeny and comparative genomics of the fungal order Sordariales.</title>
        <authorList>
            <consortium name="Lawrence Berkeley National Laboratory"/>
            <person name="Hensen N."/>
            <person name="Bonometti L."/>
            <person name="Westerberg I."/>
            <person name="Brannstrom I.O."/>
            <person name="Guillou S."/>
            <person name="Cros-Aarteil S."/>
            <person name="Calhoun S."/>
            <person name="Haridas S."/>
            <person name="Kuo A."/>
            <person name="Mondo S."/>
            <person name="Pangilinan J."/>
            <person name="Riley R."/>
            <person name="Labutti K."/>
            <person name="Andreopoulos B."/>
            <person name="Lipzen A."/>
            <person name="Chen C."/>
            <person name="Yanf M."/>
            <person name="Daum C."/>
            <person name="Ng V."/>
            <person name="Clum A."/>
            <person name="Steindorff A."/>
            <person name="Ohm R."/>
            <person name="Martin F."/>
            <person name="Silar P."/>
            <person name="Natvig D."/>
            <person name="Lalanne C."/>
            <person name="Gautier V."/>
            <person name="Ament-Velasquez S.L."/>
            <person name="Kruys A."/>
            <person name="Hutchinson M.I."/>
            <person name="Powell A.J."/>
            <person name="Barry K."/>
            <person name="Miller A.N."/>
            <person name="Grigoriev I.V."/>
            <person name="Debuchy R."/>
            <person name="Gladieux P."/>
            <person name="Thoren M.H."/>
            <person name="Johannesson H."/>
        </authorList>
    </citation>
    <scope>NUCLEOTIDE SEQUENCE</scope>
    <source>
        <strain evidence="1">CBS 307.81</strain>
    </source>
</reference>
<dbReference type="Gene3D" id="3.40.50.300">
    <property type="entry name" value="P-loop containing nucleotide triphosphate hydrolases"/>
    <property type="match status" value="1"/>
</dbReference>
<dbReference type="SUPFAM" id="SSF52540">
    <property type="entry name" value="P-loop containing nucleoside triphosphate hydrolases"/>
    <property type="match status" value="1"/>
</dbReference>
<keyword evidence="1" id="KW-0808">Transferase</keyword>
<dbReference type="GO" id="GO:0016301">
    <property type="term" value="F:kinase activity"/>
    <property type="evidence" value="ECO:0007669"/>
    <property type="project" value="UniProtKB-KW"/>
</dbReference>
<proteinExistence type="predicted"/>
<gene>
    <name evidence="1" type="ORF">QBC41DRAFT_238179</name>
</gene>
<dbReference type="CDD" id="cd02024">
    <property type="entry name" value="NRK1"/>
    <property type="match status" value="1"/>
</dbReference>
<dbReference type="EMBL" id="JAULSY010000214">
    <property type="protein sequence ID" value="KAK0654552.1"/>
    <property type="molecule type" value="Genomic_DNA"/>
</dbReference>
<keyword evidence="1" id="KW-0418">Kinase</keyword>
<protein>
    <submittedName>
        <fullName evidence="1">Nicotinamide riboside kinase</fullName>
    </submittedName>
</protein>
<dbReference type="AlphaFoldDB" id="A0AA39YMY3"/>
<accession>A0AA39YMY3</accession>
<evidence type="ECO:0000313" key="2">
    <source>
        <dbReference type="Proteomes" id="UP001174997"/>
    </source>
</evidence>
<sequence>MGLPKNQKALLISLSGPSSSGKTTLARLLRDLLPNTFILHEDDFYKPEEDLPLRAGHRDWDCPAAIDLPSLTKALEYIKSTGNFPPFVNSKEDQNTIGNCPASPAQISLAKAIIASSPILSSSWPEDLKICILDGFLLYSQSPEFIPILSRIDIKLFLLASEEKAVARRRARDGYVTLEGFWKDPEGYVEDVVWPNYVEQHAYLFEGGDVKKGKLDRRVLEREGILAMGDGEGEGEEGFGEVLVWAVGEVVNKLEGILVEGGGK</sequence>
<comment type="caution">
    <text evidence="1">The sequence shown here is derived from an EMBL/GenBank/DDBJ whole genome shotgun (WGS) entry which is preliminary data.</text>
</comment>
<dbReference type="Proteomes" id="UP001174997">
    <property type="component" value="Unassembled WGS sequence"/>
</dbReference>
<evidence type="ECO:0000313" key="1">
    <source>
        <dbReference type="EMBL" id="KAK0654552.1"/>
    </source>
</evidence>